<dbReference type="InterPro" id="IPR018649">
    <property type="entry name" value="SHOCT"/>
</dbReference>
<dbReference type="Pfam" id="PF09851">
    <property type="entry name" value="SHOCT"/>
    <property type="match status" value="1"/>
</dbReference>
<name>A0A2W4UQY4_9CYAN</name>
<evidence type="ECO:0000313" key="4">
    <source>
        <dbReference type="Proteomes" id="UP000249354"/>
    </source>
</evidence>
<organism evidence="3 4">
    <name type="scientific">Leptolyngbya foveolarum</name>
    <dbReference type="NCBI Taxonomy" id="47253"/>
    <lineage>
        <taxon>Bacteria</taxon>
        <taxon>Bacillati</taxon>
        <taxon>Cyanobacteriota</taxon>
        <taxon>Cyanophyceae</taxon>
        <taxon>Leptolyngbyales</taxon>
        <taxon>Leptolyngbyaceae</taxon>
        <taxon>Leptolyngbya group</taxon>
        <taxon>Leptolyngbya</taxon>
    </lineage>
</organism>
<feature type="transmembrane region" description="Helical" evidence="1">
    <location>
        <begin position="21"/>
        <end position="41"/>
    </location>
</feature>
<reference evidence="3 4" key="2">
    <citation type="submission" date="2018-06" db="EMBL/GenBank/DDBJ databases">
        <title>Metagenomic assembly of (sub)arctic Cyanobacteria and their associated microbiome from non-axenic cultures.</title>
        <authorList>
            <person name="Baurain D."/>
        </authorList>
    </citation>
    <scope>NUCLEOTIDE SEQUENCE [LARGE SCALE GENOMIC DNA]</scope>
    <source>
        <strain evidence="3">ULC129bin1</strain>
    </source>
</reference>
<sequence length="166" mass="18254">MSTARKTIESSPIADANRSRKVAIALAFAGALPVPLPIAWIHKFYLGQYLWGIVYLVLAPTGLPQVACCLEGLWYVSQNDEDFSAKFPAASETLSAVTVLAQSSNAQVQTIQKALKIQPSTESNSVDSTSVNLAAVIRELDQLRKEGLITEYEFEQKRRKLLDQIT</sequence>
<evidence type="ECO:0000313" key="3">
    <source>
        <dbReference type="EMBL" id="PZO22862.1"/>
    </source>
</evidence>
<dbReference type="EMBL" id="QBMC01000006">
    <property type="protein sequence ID" value="PZO22862.1"/>
    <property type="molecule type" value="Genomic_DNA"/>
</dbReference>
<evidence type="ECO:0000259" key="2">
    <source>
        <dbReference type="Pfam" id="PF09851"/>
    </source>
</evidence>
<evidence type="ECO:0000256" key="1">
    <source>
        <dbReference type="SAM" id="Phobius"/>
    </source>
</evidence>
<feature type="transmembrane region" description="Helical" evidence="1">
    <location>
        <begin position="53"/>
        <end position="76"/>
    </location>
</feature>
<proteinExistence type="predicted"/>
<accession>A0A2W4UQY4</accession>
<comment type="caution">
    <text evidence="3">The sequence shown here is derived from an EMBL/GenBank/DDBJ whole genome shotgun (WGS) entry which is preliminary data.</text>
</comment>
<keyword evidence="1" id="KW-1133">Transmembrane helix</keyword>
<protein>
    <recommendedName>
        <fullName evidence="2">SHOCT domain-containing protein</fullName>
    </recommendedName>
</protein>
<gene>
    <name evidence="3" type="ORF">DCF25_01805</name>
</gene>
<dbReference type="Proteomes" id="UP000249354">
    <property type="component" value="Unassembled WGS sequence"/>
</dbReference>
<keyword evidence="1" id="KW-0472">Membrane</keyword>
<reference evidence="4" key="1">
    <citation type="submission" date="2018-04" db="EMBL/GenBank/DDBJ databases">
        <authorList>
            <person name="Cornet L."/>
        </authorList>
    </citation>
    <scope>NUCLEOTIDE SEQUENCE [LARGE SCALE GENOMIC DNA]</scope>
</reference>
<feature type="domain" description="SHOCT" evidence="2">
    <location>
        <begin position="137"/>
        <end position="162"/>
    </location>
</feature>
<dbReference type="AlphaFoldDB" id="A0A2W4UQY4"/>
<keyword evidence="1" id="KW-0812">Transmembrane</keyword>